<dbReference type="GO" id="GO:0016757">
    <property type="term" value="F:glycosyltransferase activity"/>
    <property type="evidence" value="ECO:0007669"/>
    <property type="project" value="InterPro"/>
</dbReference>
<dbReference type="Gene3D" id="3.90.550.10">
    <property type="entry name" value="Spore Coat Polysaccharide Biosynthesis Protein SpsA, Chain A"/>
    <property type="match status" value="1"/>
</dbReference>
<feature type="region of interest" description="Disordered" evidence="1">
    <location>
        <begin position="764"/>
        <end position="825"/>
    </location>
</feature>
<evidence type="ECO:0000256" key="1">
    <source>
        <dbReference type="SAM" id="MobiDB-lite"/>
    </source>
</evidence>
<dbReference type="Proteomes" id="UP000092993">
    <property type="component" value="Unassembled WGS sequence"/>
</dbReference>
<feature type="compositionally biased region" description="Polar residues" evidence="1">
    <location>
        <begin position="973"/>
        <end position="990"/>
    </location>
</feature>
<feature type="compositionally biased region" description="Low complexity" evidence="1">
    <location>
        <begin position="417"/>
        <end position="468"/>
    </location>
</feature>
<dbReference type="EMBL" id="LUGG01000001">
    <property type="protein sequence ID" value="OBZ78755.1"/>
    <property type="molecule type" value="Genomic_DNA"/>
</dbReference>
<feature type="compositionally biased region" description="Basic and acidic residues" evidence="1">
    <location>
        <begin position="487"/>
        <end position="498"/>
    </location>
</feature>
<feature type="compositionally biased region" description="Basic residues" evidence="1">
    <location>
        <begin position="528"/>
        <end position="541"/>
    </location>
</feature>
<feature type="compositionally biased region" description="Low complexity" evidence="1">
    <location>
        <begin position="1026"/>
        <end position="1040"/>
    </location>
</feature>
<dbReference type="AlphaFoldDB" id="A0A1C7MPE6"/>
<dbReference type="PANTHER" id="PTHR11183">
    <property type="entry name" value="GLYCOGENIN SUBFAMILY MEMBER"/>
    <property type="match status" value="1"/>
</dbReference>
<dbReference type="OMA" id="HAVFPWE"/>
<dbReference type="Pfam" id="PF01501">
    <property type="entry name" value="Glyco_transf_8"/>
    <property type="match status" value="1"/>
</dbReference>
<dbReference type="InterPro" id="IPR050587">
    <property type="entry name" value="GNT1/Glycosyltrans_8"/>
</dbReference>
<feature type="compositionally biased region" description="Basic residues" evidence="1">
    <location>
        <begin position="510"/>
        <end position="519"/>
    </location>
</feature>
<accession>A0A1C7MPE6</accession>
<dbReference type="OrthoDB" id="2014201at2759"/>
<dbReference type="CDD" id="cd02537">
    <property type="entry name" value="GT8_Glycogenin"/>
    <property type="match status" value="1"/>
</dbReference>
<dbReference type="STRING" id="5627.A0A1C7MPE6"/>
<feature type="compositionally biased region" description="Basic and acidic residues" evidence="1">
    <location>
        <begin position="349"/>
        <end position="361"/>
    </location>
</feature>
<sequence>MDAPYAFVSLVTSDHYLPGALAVAAALKDLHPSPPEPPEVDFQTVCLVTPESVDVSSIKLLRRAFNAVIGVELIEQEDRKGLQLLGRPDLNHVLTKLHIFRLTQYSKIIFLDADVLPIRPLSHLFTLEHEFSAVPDVGWPDIFNSGVLVLSPGEDKFKELTDLLKTKGSWDGGDQGLLNEWRGGNWNRLSFTYNTTPTAAYTLPRPMNDLARRYPPYTSLDPTNHGFLSLIALQALRAHKSPKSAYDYPSLVDRWFEVYDRHYRSDLPSARADFELTHYQSAWDTGPGYGADITHVGAAHTPGSALGLDDLRKIAVEGMGSYGSVAEERPREGEYRSMPLEGRVDLMRLRKEPPSGPHDEGGDQNLTPKQTYRPLDGRESPKMETLPTPGPNEVPPAPYHHTFPLPPSTPTTPYQPPSYQGEQQSYVQQQYEGQPTQQPTQQYHAQPSYQQSTQQGEQYQDQFYQQQAEQHRPHHEPYHPPLPESPQVHHEPERHAHFEPQTLPQPHPHREVHHPRHRSPPPPETSHPPHHHHHHHHHHPPARPPSPPKVAWNPAIEPPPKDQPAPSAFPVDTYFPNIWDQAPSLLHDATHQSFPSLSPQSDVFFHPPPPSGIPEELVREGQYESVIGRPESSPGSAAVPPTPDRNKIHAVFPWEARPRHVPRRVFPVSDSPPPLTQFIEEERTPPKRMPGETGRPVLHLHTPSPPGLPFNLAYTNAWDSVPSIQRYASRLVRPHHAMVVHAAPQLDHDEGWRRWEKERERVFQEKQDASSMDGDDEDEGEDEDRGGAAGRWDSESSREREDVRRSRAASSASPTTSIKGKKYRGRGVQTIPIETRSQGVQVNIWAEDVSTQRAKDYRPSRGTGTSGMRVWPSATSLLPPVTLREPKWEQEQMGVADWAALAPDSGISADVLAAEDDDSPEGPDTSESVVPAQGALSAENSIPEGCVSKESVVSECAVIPKCVVIPNVSSPRRLSLVQQSTSRKTATPPKSGSPVVGTARTPPLPSTPSPKLTKLSSPVAVPLARSSSNDTSFTSSSPSTQGPVITPENTPIMGGMRKSGRVWDPARGVDVFKRTSEEVLARFLRSGSFEEEDGQRRHV</sequence>
<feature type="compositionally biased region" description="Basic and acidic residues" evidence="1">
    <location>
        <begin position="792"/>
        <end position="805"/>
    </location>
</feature>
<feature type="compositionally biased region" description="Low complexity" evidence="1">
    <location>
        <begin position="1009"/>
        <end position="1018"/>
    </location>
</feature>
<evidence type="ECO:0000313" key="2">
    <source>
        <dbReference type="EMBL" id="OBZ78755.1"/>
    </source>
</evidence>
<feature type="region of interest" description="Disordered" evidence="1">
    <location>
        <begin position="973"/>
        <end position="1061"/>
    </location>
</feature>
<evidence type="ECO:0008006" key="4">
    <source>
        <dbReference type="Google" id="ProtNLM"/>
    </source>
</evidence>
<gene>
    <name evidence="2" type="ORF">A0H81_01189</name>
</gene>
<organism evidence="2 3">
    <name type="scientific">Grifola frondosa</name>
    <name type="common">Maitake</name>
    <name type="synonym">Polyporus frondosus</name>
    <dbReference type="NCBI Taxonomy" id="5627"/>
    <lineage>
        <taxon>Eukaryota</taxon>
        <taxon>Fungi</taxon>
        <taxon>Dikarya</taxon>
        <taxon>Basidiomycota</taxon>
        <taxon>Agaricomycotina</taxon>
        <taxon>Agaricomycetes</taxon>
        <taxon>Polyporales</taxon>
        <taxon>Grifolaceae</taxon>
        <taxon>Grifola</taxon>
    </lineage>
</organism>
<feature type="compositionally biased region" description="Acidic residues" evidence="1">
    <location>
        <begin position="773"/>
        <end position="784"/>
    </location>
</feature>
<feature type="compositionally biased region" description="Pro residues" evidence="1">
    <location>
        <begin position="388"/>
        <end position="416"/>
    </location>
</feature>
<protein>
    <recommendedName>
        <fullName evidence="4">Glycogenin-1</fullName>
    </recommendedName>
</protein>
<dbReference type="SUPFAM" id="SSF53448">
    <property type="entry name" value="Nucleotide-diphospho-sugar transferases"/>
    <property type="match status" value="1"/>
</dbReference>
<dbReference type="InterPro" id="IPR002495">
    <property type="entry name" value="Glyco_trans_8"/>
</dbReference>
<feature type="region of interest" description="Disordered" evidence="1">
    <location>
        <begin position="907"/>
        <end position="930"/>
    </location>
</feature>
<dbReference type="InterPro" id="IPR029044">
    <property type="entry name" value="Nucleotide-diphossugar_trans"/>
</dbReference>
<proteinExistence type="predicted"/>
<feature type="region of interest" description="Disordered" evidence="1">
    <location>
        <begin position="349"/>
        <end position="572"/>
    </location>
</feature>
<evidence type="ECO:0000313" key="3">
    <source>
        <dbReference type="Proteomes" id="UP000092993"/>
    </source>
</evidence>
<reference evidence="2 3" key="1">
    <citation type="submission" date="2016-03" db="EMBL/GenBank/DDBJ databases">
        <title>Whole genome sequencing of Grifola frondosa 9006-11.</title>
        <authorList>
            <person name="Min B."/>
            <person name="Park H."/>
            <person name="Kim J.-G."/>
            <person name="Cho H."/>
            <person name="Oh Y.-L."/>
            <person name="Kong W.-S."/>
            <person name="Choi I.-G."/>
        </authorList>
    </citation>
    <scope>NUCLEOTIDE SEQUENCE [LARGE SCALE GENOMIC DNA]</scope>
    <source>
        <strain evidence="2 3">9006-11</strain>
    </source>
</reference>
<feature type="compositionally biased region" description="Basic and acidic residues" evidence="1">
    <location>
        <begin position="469"/>
        <end position="478"/>
    </location>
</feature>
<keyword evidence="3" id="KW-1185">Reference proteome</keyword>
<comment type="caution">
    <text evidence="2">The sequence shown here is derived from an EMBL/GenBank/DDBJ whole genome shotgun (WGS) entry which is preliminary data.</text>
</comment>
<name>A0A1C7MPE6_GRIFR</name>